<evidence type="ECO:0000256" key="1">
    <source>
        <dbReference type="SAM" id="MobiDB-lite"/>
    </source>
</evidence>
<proteinExistence type="predicted"/>
<feature type="compositionally biased region" description="Basic and acidic residues" evidence="1">
    <location>
        <begin position="413"/>
        <end position="427"/>
    </location>
</feature>
<evidence type="ECO:0000313" key="3">
    <source>
        <dbReference type="Proteomes" id="UP001178507"/>
    </source>
</evidence>
<feature type="compositionally biased region" description="Basic and acidic residues" evidence="1">
    <location>
        <begin position="493"/>
        <end position="507"/>
    </location>
</feature>
<dbReference type="AlphaFoldDB" id="A0AA36MNR1"/>
<gene>
    <name evidence="2" type="ORF">EVOR1521_LOCUS4213</name>
</gene>
<feature type="compositionally biased region" description="Basic and acidic residues" evidence="1">
    <location>
        <begin position="459"/>
        <end position="484"/>
    </location>
</feature>
<sequence length="592" mass="65289">MDTHQAILSSANAFRHSCLHGRWSDAREAAVSLALTAASAAEATDSCSEVEEMEGFTDTRKTDALWVAASSARAGLLKMLAAFSARAARGPSRDLALATAAACTAMLPEVWPSGSADDLLSMSGVPGLLLRAVALVSRATPGLGGFATLRACRAAAELFAALLEASMPELRQACEAALFRDSSLSSPMHSIAEALLGSNPDPRLNEAILEILWRGLRRVPFGAALAALSSAHPALVCLEDRQVGLCSNLQKLSADQLLADCRGLALELAAVAPNAMAYECCADNEIGTAIFSSHCLALHQEGEMEPKLELPWELLRLQDLAGEGLEVRVALSLDLEELQELGCVSEEALLSSTLELMLEGSPEDVRETFEHYMSECGRAGLKANGKEPPALVWNLDPIVVQDSPQPRLQQRLQQKEQERQEKLQREKQRQRKELRKEQQRRQQEQDEFERWEQWERLEQRQKEQRGPRKQKQQEQKVLPKREAQQKLVRPKQVVKEEVLSQSEERPPRRAKPAVPIQSKQGVARTVDVKAVPRPPQDAVQRVLEEASRLAREVAEVQKQFQQSKVAVENRGNEATAFLDDIEKAGSKRCRAA</sequence>
<dbReference type="Proteomes" id="UP001178507">
    <property type="component" value="Unassembled WGS sequence"/>
</dbReference>
<organism evidence="2 3">
    <name type="scientific">Effrenium voratum</name>
    <dbReference type="NCBI Taxonomy" id="2562239"/>
    <lineage>
        <taxon>Eukaryota</taxon>
        <taxon>Sar</taxon>
        <taxon>Alveolata</taxon>
        <taxon>Dinophyceae</taxon>
        <taxon>Suessiales</taxon>
        <taxon>Symbiodiniaceae</taxon>
        <taxon>Effrenium</taxon>
    </lineage>
</organism>
<feature type="region of interest" description="Disordered" evidence="1">
    <location>
        <begin position="459"/>
        <end position="536"/>
    </location>
</feature>
<keyword evidence="3" id="KW-1185">Reference proteome</keyword>
<evidence type="ECO:0000313" key="2">
    <source>
        <dbReference type="EMBL" id="CAJ1374745.1"/>
    </source>
</evidence>
<feature type="region of interest" description="Disordered" evidence="1">
    <location>
        <begin position="404"/>
        <end position="442"/>
    </location>
</feature>
<name>A0AA36MNR1_9DINO</name>
<reference evidence="2" key="1">
    <citation type="submission" date="2023-08" db="EMBL/GenBank/DDBJ databases">
        <authorList>
            <person name="Chen Y."/>
            <person name="Shah S."/>
            <person name="Dougan E. K."/>
            <person name="Thang M."/>
            <person name="Chan C."/>
        </authorList>
    </citation>
    <scope>NUCLEOTIDE SEQUENCE</scope>
</reference>
<accession>A0AA36MNR1</accession>
<dbReference type="EMBL" id="CAUJNA010000276">
    <property type="protein sequence ID" value="CAJ1374745.1"/>
    <property type="molecule type" value="Genomic_DNA"/>
</dbReference>
<protein>
    <submittedName>
        <fullName evidence="2">Uncharacterized protein</fullName>
    </submittedName>
</protein>
<comment type="caution">
    <text evidence="2">The sequence shown here is derived from an EMBL/GenBank/DDBJ whole genome shotgun (WGS) entry which is preliminary data.</text>
</comment>